<sequence length="219" mass="22802">MVSRQAAHSGNIPLDEDNTCGEIPVTVRFASRASSPSRGRSPGKPLLGTDAAATAVLSGVVLWIRSRVVRRSRGNQLSGASPPPWRLRHSARSSVYAMGLFSHEEFRDPDEGVAGGAGGGAIERARRADVDEFGSDDPVVVGPGSPPEDGSCGQFAVQFHVSTSMLAGLTRIAGLRGVSVPEVCRQVVGVFVAQQEGELGALLAAEAEVAGYRPSLDDA</sequence>
<keyword evidence="2" id="KW-1185">Reference proteome</keyword>
<gene>
    <name evidence="1" type="ORF">NCTC10821_03211</name>
</gene>
<name>A0A378TIN6_9MYCO</name>
<dbReference type="EMBL" id="UGQT01000001">
    <property type="protein sequence ID" value="STZ59673.1"/>
    <property type="molecule type" value="Genomic_DNA"/>
</dbReference>
<reference evidence="1 2" key="1">
    <citation type="submission" date="2018-06" db="EMBL/GenBank/DDBJ databases">
        <authorList>
            <consortium name="Pathogen Informatics"/>
            <person name="Doyle S."/>
        </authorList>
    </citation>
    <scope>NUCLEOTIDE SEQUENCE [LARGE SCALE GENOMIC DNA]</scope>
    <source>
        <strain evidence="1 2">NCTC10821</strain>
    </source>
</reference>
<protein>
    <submittedName>
        <fullName evidence="1">Uncharacterized protein</fullName>
    </submittedName>
</protein>
<evidence type="ECO:0000313" key="1">
    <source>
        <dbReference type="EMBL" id="STZ59673.1"/>
    </source>
</evidence>
<accession>A0A378TIN6</accession>
<organism evidence="1 2">
    <name type="scientific">Mycolicibacterium tokaiense</name>
    <dbReference type="NCBI Taxonomy" id="39695"/>
    <lineage>
        <taxon>Bacteria</taxon>
        <taxon>Bacillati</taxon>
        <taxon>Actinomycetota</taxon>
        <taxon>Actinomycetes</taxon>
        <taxon>Mycobacteriales</taxon>
        <taxon>Mycobacteriaceae</taxon>
        <taxon>Mycolicibacterium</taxon>
    </lineage>
</organism>
<evidence type="ECO:0000313" key="2">
    <source>
        <dbReference type="Proteomes" id="UP000254978"/>
    </source>
</evidence>
<dbReference type="AlphaFoldDB" id="A0A378TIN6"/>
<dbReference type="Proteomes" id="UP000254978">
    <property type="component" value="Unassembled WGS sequence"/>
</dbReference>
<proteinExistence type="predicted"/>